<gene>
    <name evidence="2" type="ORF">H6G03_19135</name>
</gene>
<feature type="domain" description="DUF6745" evidence="1">
    <location>
        <begin position="173"/>
        <end position="340"/>
    </location>
</feature>
<name>A0A926VG08_9CYAN</name>
<sequence length="344" mass="40168">MSQKKIEKLTPEQEALIPVYGEKWRNIVFSTDPIDRSTAKEAIKKAYVMIGRKEPEVLFFDSTYTQHQKWEEFIDLLSIEFLEFHEIMREIENQLWEKLIRQLSHEINSYIIDELQEKFFNILDNQIGRELANNLPNLGYCIIPEDWAPEASYVDFCLSVLNLNCSYKSEWLLFQEINKNCGIIFPYEELVMVCDRPRILSFDNQHRLHAEGAPAIQFADGYSLYAYHGVPLPEKYGKVHPNNWQSAWLLEEENAELRRVLIQAIGYEKIASELGATELDSFQEYSLLKINTDVDIEPIYMLKMTCPSTGYIHILRVPPDLKSAREAICWVNWGVDPEEFGVQT</sequence>
<accession>A0A926VG08</accession>
<comment type="caution">
    <text evidence="2">The sequence shown here is derived from an EMBL/GenBank/DDBJ whole genome shotgun (WGS) entry which is preliminary data.</text>
</comment>
<evidence type="ECO:0000313" key="2">
    <source>
        <dbReference type="EMBL" id="MBD2183151.1"/>
    </source>
</evidence>
<dbReference type="EMBL" id="JACJPW010000049">
    <property type="protein sequence ID" value="MBD2183151.1"/>
    <property type="molecule type" value="Genomic_DNA"/>
</dbReference>
<reference evidence="2" key="2">
    <citation type="submission" date="2020-08" db="EMBL/GenBank/DDBJ databases">
        <authorList>
            <person name="Chen M."/>
            <person name="Teng W."/>
            <person name="Zhao L."/>
            <person name="Hu C."/>
            <person name="Zhou Y."/>
            <person name="Han B."/>
            <person name="Song L."/>
            <person name="Shu W."/>
        </authorList>
    </citation>
    <scope>NUCLEOTIDE SEQUENCE</scope>
    <source>
        <strain evidence="2">FACHB-1375</strain>
    </source>
</reference>
<dbReference type="Proteomes" id="UP000641646">
    <property type="component" value="Unassembled WGS sequence"/>
</dbReference>
<dbReference type="InterPro" id="IPR046633">
    <property type="entry name" value="DUF6745"/>
</dbReference>
<reference evidence="2" key="1">
    <citation type="journal article" date="2015" name="ISME J.">
        <title>Draft Genome Sequence of Streptomyces incarnatus NRRL8089, which Produces the Nucleoside Antibiotic Sinefungin.</title>
        <authorList>
            <person name="Oshima K."/>
            <person name="Hattori M."/>
            <person name="Shimizu H."/>
            <person name="Fukuda K."/>
            <person name="Nemoto M."/>
            <person name="Inagaki K."/>
            <person name="Tamura T."/>
        </authorList>
    </citation>
    <scope>NUCLEOTIDE SEQUENCE</scope>
    <source>
        <strain evidence="2">FACHB-1375</strain>
    </source>
</reference>
<evidence type="ECO:0000313" key="3">
    <source>
        <dbReference type="Proteomes" id="UP000641646"/>
    </source>
</evidence>
<keyword evidence="3" id="KW-1185">Reference proteome</keyword>
<dbReference type="Pfam" id="PF20530">
    <property type="entry name" value="DUF6745"/>
    <property type="match status" value="1"/>
</dbReference>
<organism evidence="2 3">
    <name type="scientific">Aerosakkonema funiforme FACHB-1375</name>
    <dbReference type="NCBI Taxonomy" id="2949571"/>
    <lineage>
        <taxon>Bacteria</taxon>
        <taxon>Bacillati</taxon>
        <taxon>Cyanobacteriota</taxon>
        <taxon>Cyanophyceae</taxon>
        <taxon>Oscillatoriophycideae</taxon>
        <taxon>Aerosakkonematales</taxon>
        <taxon>Aerosakkonemataceae</taxon>
        <taxon>Aerosakkonema</taxon>
    </lineage>
</organism>
<dbReference type="RefSeq" id="WP_190466894.1">
    <property type="nucleotide sequence ID" value="NZ_JACJPW010000049.1"/>
</dbReference>
<evidence type="ECO:0000259" key="1">
    <source>
        <dbReference type="Pfam" id="PF20530"/>
    </source>
</evidence>
<proteinExistence type="predicted"/>
<protein>
    <recommendedName>
        <fullName evidence="1">DUF6745 domain-containing protein</fullName>
    </recommendedName>
</protein>
<dbReference type="AlphaFoldDB" id="A0A926VG08"/>